<gene>
    <name evidence="1" type="ORF">BSF38_00627</name>
</gene>
<evidence type="ECO:0000313" key="2">
    <source>
        <dbReference type="Proteomes" id="UP000186309"/>
    </source>
</evidence>
<dbReference type="EMBL" id="CP019082">
    <property type="protein sequence ID" value="APW59212.1"/>
    <property type="molecule type" value="Genomic_DNA"/>
</dbReference>
<protein>
    <submittedName>
        <fullName evidence="1">Uncharacterized protein</fullName>
    </submittedName>
</protein>
<proteinExistence type="predicted"/>
<sequence length="108" mass="11726">MFDARILRDRQEDALAATSRAARFAEDGSVAMLVQTKVAIVYPSSANAFFACSPVRLDGPESEGAAAVYVTDLSRTYFVYNLGTHVPPIGTKVIAQSCSGRWTFRFDG</sequence>
<accession>A0A1U7CJV2</accession>
<evidence type="ECO:0000313" key="1">
    <source>
        <dbReference type="EMBL" id="APW59212.1"/>
    </source>
</evidence>
<organism evidence="1 2">
    <name type="scientific">Paludisphaera borealis</name>
    <dbReference type="NCBI Taxonomy" id="1387353"/>
    <lineage>
        <taxon>Bacteria</taxon>
        <taxon>Pseudomonadati</taxon>
        <taxon>Planctomycetota</taxon>
        <taxon>Planctomycetia</taxon>
        <taxon>Isosphaerales</taxon>
        <taxon>Isosphaeraceae</taxon>
        <taxon>Paludisphaera</taxon>
    </lineage>
</organism>
<dbReference type="RefSeq" id="WP_076343420.1">
    <property type="nucleotide sequence ID" value="NZ_CP019082.1"/>
</dbReference>
<keyword evidence="2" id="KW-1185">Reference proteome</keyword>
<name>A0A1U7CJV2_9BACT</name>
<dbReference type="KEGG" id="pbor:BSF38_00627"/>
<dbReference type="OrthoDB" id="283381at2"/>
<dbReference type="Proteomes" id="UP000186309">
    <property type="component" value="Chromosome"/>
</dbReference>
<dbReference type="AlphaFoldDB" id="A0A1U7CJV2"/>
<reference evidence="2" key="1">
    <citation type="submission" date="2016-12" db="EMBL/GenBank/DDBJ databases">
        <title>Comparative genomics of four Isosphaeraceae planctomycetes: a common pool of plasmids and glycoside hydrolase genes.</title>
        <authorList>
            <person name="Ivanova A."/>
        </authorList>
    </citation>
    <scope>NUCLEOTIDE SEQUENCE [LARGE SCALE GENOMIC DNA]</scope>
    <source>
        <strain evidence="2">PX4</strain>
    </source>
</reference>
<dbReference type="STRING" id="1387353.BSF38_00627"/>